<dbReference type="EMBL" id="QXEV01000003">
    <property type="protein sequence ID" value="RIA78106.1"/>
    <property type="molecule type" value="Genomic_DNA"/>
</dbReference>
<sequence length="246" mass="28407">MKKRIIGITLAMGALLLASCGGNDSKRDTYVEVLNQCNKKLQESSDTKLASSISMDNFSLSKTDTGDITSTRTFVHYMSLLYKNPNFKITEDAVSVDSDYVKNGKVLQDNEITILGKMEEESGLVNFELYGTCTNMYSEPRYFYFMFEIHFDFTKGILNDFDTYVYYVENGDLDKNNPYVNRYMDGNLYYGLTDEEHSMVFYDYVNTNYWGKHKESLKNAEKIGDFSYEYTKATNDILGEDWLKVN</sequence>
<proteinExistence type="predicted"/>
<evidence type="ECO:0000256" key="1">
    <source>
        <dbReference type="SAM" id="SignalP"/>
    </source>
</evidence>
<accession>A0A397RZX6</accession>
<protein>
    <recommendedName>
        <fullName evidence="4">Lipoprotein</fullName>
    </recommendedName>
</protein>
<keyword evidence="3" id="KW-1185">Reference proteome</keyword>
<evidence type="ECO:0000313" key="2">
    <source>
        <dbReference type="EMBL" id="RIA78106.1"/>
    </source>
</evidence>
<keyword evidence="1" id="KW-0732">Signal</keyword>
<dbReference type="RefSeq" id="WP_119015586.1">
    <property type="nucleotide sequence ID" value="NZ_QXEV01000003.1"/>
</dbReference>
<dbReference type="InParanoid" id="A0A397RZX6"/>
<comment type="caution">
    <text evidence="2">The sequence shown here is derived from an EMBL/GenBank/DDBJ whole genome shotgun (WGS) entry which is preliminary data.</text>
</comment>
<evidence type="ECO:0008006" key="4">
    <source>
        <dbReference type="Google" id="ProtNLM"/>
    </source>
</evidence>
<evidence type="ECO:0000313" key="3">
    <source>
        <dbReference type="Proteomes" id="UP000266506"/>
    </source>
</evidence>
<organism evidence="2 3">
    <name type="scientific">Anaeroplasma bactoclasticum</name>
    <dbReference type="NCBI Taxonomy" id="2088"/>
    <lineage>
        <taxon>Bacteria</taxon>
        <taxon>Bacillati</taxon>
        <taxon>Mycoplasmatota</taxon>
        <taxon>Mollicutes</taxon>
        <taxon>Anaeroplasmatales</taxon>
        <taxon>Anaeroplasmataceae</taxon>
        <taxon>Anaeroplasma</taxon>
    </lineage>
</organism>
<feature type="signal peptide" evidence="1">
    <location>
        <begin position="1"/>
        <end position="20"/>
    </location>
</feature>
<feature type="chain" id="PRO_5017442292" description="Lipoprotein" evidence="1">
    <location>
        <begin position="21"/>
        <end position="246"/>
    </location>
</feature>
<reference evidence="2 3" key="1">
    <citation type="submission" date="2018-08" db="EMBL/GenBank/DDBJ databases">
        <title>Genomic Encyclopedia of Archaeal and Bacterial Type Strains, Phase II (KMG-II): from individual species to whole genera.</title>
        <authorList>
            <person name="Goeker M."/>
        </authorList>
    </citation>
    <scope>NUCLEOTIDE SEQUENCE [LARGE SCALE GENOMIC DNA]</scope>
    <source>
        <strain evidence="2 3">ATCC 27112</strain>
    </source>
</reference>
<gene>
    <name evidence="2" type="ORF">EI71_00418</name>
</gene>
<dbReference type="PROSITE" id="PS51257">
    <property type="entry name" value="PROKAR_LIPOPROTEIN"/>
    <property type="match status" value="1"/>
</dbReference>
<name>A0A397RZX6_9MOLU</name>
<dbReference type="Proteomes" id="UP000266506">
    <property type="component" value="Unassembled WGS sequence"/>
</dbReference>
<dbReference type="AlphaFoldDB" id="A0A397RZX6"/>